<protein>
    <recommendedName>
        <fullName evidence="5">Reverse transcriptase zinc-binding domain-containing protein</fullName>
    </recommendedName>
</protein>
<comment type="caution">
    <text evidence="3">The sequence shown here is derived from an EMBL/GenBank/DDBJ whole genome shotgun (WGS) entry which is preliminary data.</text>
</comment>
<gene>
    <name evidence="3" type="ORF">F8388_001415</name>
</gene>
<evidence type="ECO:0000259" key="1">
    <source>
        <dbReference type="Pfam" id="PF13456"/>
    </source>
</evidence>
<proteinExistence type="predicted"/>
<dbReference type="Pfam" id="PF13966">
    <property type="entry name" value="zf-RVT"/>
    <property type="match status" value="1"/>
</dbReference>
<feature type="domain" description="Reverse transcriptase zinc-binding" evidence="2">
    <location>
        <begin position="57"/>
        <end position="138"/>
    </location>
</feature>
<dbReference type="AlphaFoldDB" id="A0A7J6GMS1"/>
<dbReference type="GO" id="GO:0004523">
    <property type="term" value="F:RNA-DNA hybrid ribonuclease activity"/>
    <property type="evidence" value="ECO:0007669"/>
    <property type="project" value="InterPro"/>
</dbReference>
<dbReference type="CDD" id="cd06222">
    <property type="entry name" value="RNase_H_like"/>
    <property type="match status" value="1"/>
</dbReference>
<dbReference type="InterPro" id="IPR044730">
    <property type="entry name" value="RNase_H-like_dom_plant"/>
</dbReference>
<dbReference type="Pfam" id="PF13456">
    <property type="entry name" value="RVT_3"/>
    <property type="match status" value="1"/>
</dbReference>
<evidence type="ECO:0000259" key="2">
    <source>
        <dbReference type="Pfam" id="PF13966"/>
    </source>
</evidence>
<accession>A0A7J6GMS1</accession>
<dbReference type="InterPro" id="IPR026960">
    <property type="entry name" value="RVT-Znf"/>
</dbReference>
<dbReference type="GO" id="GO:0003676">
    <property type="term" value="F:nucleic acid binding"/>
    <property type="evidence" value="ECO:0007669"/>
    <property type="project" value="InterPro"/>
</dbReference>
<evidence type="ECO:0000313" key="4">
    <source>
        <dbReference type="Proteomes" id="UP000525078"/>
    </source>
</evidence>
<dbReference type="Proteomes" id="UP000525078">
    <property type="component" value="Unassembled WGS sequence"/>
</dbReference>
<feature type="domain" description="RNase H type-1" evidence="1">
    <location>
        <begin position="197"/>
        <end position="285"/>
    </location>
</feature>
<evidence type="ECO:0008006" key="5">
    <source>
        <dbReference type="Google" id="ProtNLM"/>
    </source>
</evidence>
<sequence>MLVYVGSRGIPGSIMRNSRYVRHLFGEDLRERIVLIDIVNELKKDTMVWKGSVNGKFSVKATYWLDQEHQFGLALPRWKFIKSKNIHPRLSLMLWRVCCGTLLTRNKYSCDGERGCVLCDCDVETLSQLFFGCPLARTLRFSAPIPLKTECLYEQDVSMASFALCLELKGDELTRFLVCSALIFDVLWNQRNSILHGGKVMSFGSKSGQENGDSALEAEMKAIYLALSWAAEKGWDSIIVCSDYLVVVLALEKKHLSNCRLTGVFFSILSLLFKFHAFRFLKRDLISAVNVLVISARQGSKTQIQEQLNSREKPQKPTLVVPSVLHTDSAKTLGPIPLVNPTQPSSIKICFTVFENPLYIPAEATLGAPPTRTWRSRNRSRDCSGKSPTKHALKRLQIGLIRLVQDCSFKILEGRVAKNPSRQIPQQCGRVPCVETQNAVVFDYPQ</sequence>
<organism evidence="3 4">
    <name type="scientific">Cannabis sativa</name>
    <name type="common">Hemp</name>
    <name type="synonym">Marijuana</name>
    <dbReference type="NCBI Taxonomy" id="3483"/>
    <lineage>
        <taxon>Eukaryota</taxon>
        <taxon>Viridiplantae</taxon>
        <taxon>Streptophyta</taxon>
        <taxon>Embryophyta</taxon>
        <taxon>Tracheophyta</taxon>
        <taxon>Spermatophyta</taxon>
        <taxon>Magnoliopsida</taxon>
        <taxon>eudicotyledons</taxon>
        <taxon>Gunneridae</taxon>
        <taxon>Pentapetalae</taxon>
        <taxon>rosids</taxon>
        <taxon>fabids</taxon>
        <taxon>Rosales</taxon>
        <taxon>Cannabaceae</taxon>
        <taxon>Cannabis</taxon>
    </lineage>
</organism>
<evidence type="ECO:0000313" key="3">
    <source>
        <dbReference type="EMBL" id="KAF4384177.1"/>
    </source>
</evidence>
<name>A0A7J6GMS1_CANSA</name>
<dbReference type="InterPro" id="IPR002156">
    <property type="entry name" value="RNaseH_domain"/>
</dbReference>
<dbReference type="EMBL" id="JAATIP010000049">
    <property type="protein sequence ID" value="KAF4384177.1"/>
    <property type="molecule type" value="Genomic_DNA"/>
</dbReference>
<reference evidence="3 4" key="1">
    <citation type="journal article" date="2020" name="bioRxiv">
        <title>Sequence and annotation of 42 cannabis genomes reveals extensive copy number variation in cannabinoid synthesis and pathogen resistance genes.</title>
        <authorList>
            <person name="Mckernan K.J."/>
            <person name="Helbert Y."/>
            <person name="Kane L.T."/>
            <person name="Ebling H."/>
            <person name="Zhang L."/>
            <person name="Liu B."/>
            <person name="Eaton Z."/>
            <person name="Mclaughlin S."/>
            <person name="Kingan S."/>
            <person name="Baybayan P."/>
            <person name="Concepcion G."/>
            <person name="Jordan M."/>
            <person name="Riva A."/>
            <person name="Barbazuk W."/>
            <person name="Harkins T."/>
        </authorList>
    </citation>
    <scope>NUCLEOTIDE SEQUENCE [LARGE SCALE GENOMIC DNA]</scope>
    <source>
        <strain evidence="4">cv. Jamaican Lion 4</strain>
        <tissue evidence="3">Leaf</tissue>
    </source>
</reference>